<proteinExistence type="predicted"/>
<gene>
    <name evidence="3" type="ORF">NEZAVI_LOCUS14885</name>
</gene>
<feature type="compositionally biased region" description="Polar residues" evidence="2">
    <location>
        <begin position="605"/>
        <end position="614"/>
    </location>
</feature>
<evidence type="ECO:0000313" key="4">
    <source>
        <dbReference type="Proteomes" id="UP001152798"/>
    </source>
</evidence>
<feature type="region of interest" description="Disordered" evidence="2">
    <location>
        <begin position="97"/>
        <end position="129"/>
    </location>
</feature>
<feature type="coiled-coil region" evidence="1">
    <location>
        <begin position="48"/>
        <end position="75"/>
    </location>
</feature>
<feature type="compositionally biased region" description="Basic residues" evidence="2">
    <location>
        <begin position="703"/>
        <end position="715"/>
    </location>
</feature>
<dbReference type="OrthoDB" id="10391541at2759"/>
<feature type="compositionally biased region" description="Low complexity" evidence="2">
    <location>
        <begin position="658"/>
        <end position="670"/>
    </location>
</feature>
<feature type="compositionally biased region" description="Polar residues" evidence="2">
    <location>
        <begin position="118"/>
        <end position="129"/>
    </location>
</feature>
<feature type="region of interest" description="Disordered" evidence="2">
    <location>
        <begin position="649"/>
        <end position="715"/>
    </location>
</feature>
<reference evidence="3" key="1">
    <citation type="submission" date="2022-01" db="EMBL/GenBank/DDBJ databases">
        <authorList>
            <person name="King R."/>
        </authorList>
    </citation>
    <scope>NUCLEOTIDE SEQUENCE</scope>
</reference>
<dbReference type="AlphaFoldDB" id="A0A9P0MTY5"/>
<dbReference type="EMBL" id="OV725083">
    <property type="protein sequence ID" value="CAH1407078.1"/>
    <property type="molecule type" value="Genomic_DNA"/>
</dbReference>
<organism evidence="3 4">
    <name type="scientific">Nezara viridula</name>
    <name type="common">Southern green stink bug</name>
    <name type="synonym">Cimex viridulus</name>
    <dbReference type="NCBI Taxonomy" id="85310"/>
    <lineage>
        <taxon>Eukaryota</taxon>
        <taxon>Metazoa</taxon>
        <taxon>Ecdysozoa</taxon>
        <taxon>Arthropoda</taxon>
        <taxon>Hexapoda</taxon>
        <taxon>Insecta</taxon>
        <taxon>Pterygota</taxon>
        <taxon>Neoptera</taxon>
        <taxon>Paraneoptera</taxon>
        <taxon>Hemiptera</taxon>
        <taxon>Heteroptera</taxon>
        <taxon>Panheteroptera</taxon>
        <taxon>Pentatomomorpha</taxon>
        <taxon>Pentatomoidea</taxon>
        <taxon>Pentatomidae</taxon>
        <taxon>Pentatominae</taxon>
        <taxon>Nezara</taxon>
    </lineage>
</organism>
<feature type="region of interest" description="Disordered" evidence="2">
    <location>
        <begin position="597"/>
        <end position="618"/>
    </location>
</feature>
<protein>
    <submittedName>
        <fullName evidence="3">Uncharacterized protein</fullName>
    </submittedName>
</protein>
<keyword evidence="4" id="KW-1185">Reference proteome</keyword>
<feature type="compositionally biased region" description="Polar residues" evidence="2">
    <location>
        <begin position="692"/>
        <end position="702"/>
    </location>
</feature>
<keyword evidence="1" id="KW-0175">Coiled coil</keyword>
<dbReference type="Proteomes" id="UP001152798">
    <property type="component" value="Chromosome 7"/>
</dbReference>
<accession>A0A9P0MTY5</accession>
<sequence length="715" mass="80313">MTTFPLSVLVDPLKIEELFQKIENRKKLEQMLMDPRVIELSRQSPQSRQALAAVVRRLQEERERKRRIRSAEQKEEEPAAKWFNCINFLKHFSVPPKQSTRHLMKPPESTLRQKNKVSRSTPNLESTALPSLVTEESPTLFMTSQSMPTNIMPEMSVCIPNMSKEGALPCNLMDFCTSEKGRAMITSIINNTDIKRLLGLKSSIPTESHQLVHCIDCLNGSYLQSIQFYIPSKTSCQRFIVLRSRASGNSLPRLTFDGHCTHLKSVVSSATQTAYSGSCSHCSSYCNSTDSFSSYNNPPRGGLVQKIPYELSLCKKNYMIKASKSQSAMYTTDYSDCDCDNFSSPDELCSGKYLSRILTNAVAPKIDYLTTPDVLVTYSGKGNSSDGSSSSSCKVCKGNISTESFQREPHEIWTQKRLKTSCESCLNTFRTEYIRKSRYSTEYSKEITRLSNRSGSFDSLSSEESSQGISNGLREFGEDFYAQAKSILDGVGVDAQIEQFDRRNEIIMKDCSVYEERIIQEENCDVETKNIDCLNSDVKNVSSGELEQTDSNEKPTESVYESTAQSLAPIIEKNLSFSSEGKVRNITICEYTKTQLDGGLEPPENGSSKPQSAVPNRKQLLVDDLFSTTSSEEERKHAECVVTRLRKPRKRVRTKTGSTSAFSDSSSSSSLPQFRTFPRRMKAKAAPMETPTVPQQNLLQKISKQKSRKKNCAIM</sequence>
<name>A0A9P0MTY5_NEZVI</name>
<evidence type="ECO:0000256" key="1">
    <source>
        <dbReference type="SAM" id="Coils"/>
    </source>
</evidence>
<evidence type="ECO:0000313" key="3">
    <source>
        <dbReference type="EMBL" id="CAH1407078.1"/>
    </source>
</evidence>
<evidence type="ECO:0000256" key="2">
    <source>
        <dbReference type="SAM" id="MobiDB-lite"/>
    </source>
</evidence>